<evidence type="ECO:0000259" key="2">
    <source>
        <dbReference type="PROSITE" id="PS50943"/>
    </source>
</evidence>
<feature type="domain" description="HTH cro/C1-type" evidence="2">
    <location>
        <begin position="17"/>
        <end position="71"/>
    </location>
</feature>
<proteinExistence type="predicted"/>
<evidence type="ECO:0000313" key="3">
    <source>
        <dbReference type="EMBL" id="AZA93630.1"/>
    </source>
</evidence>
<dbReference type="Proteomes" id="UP000278288">
    <property type="component" value="Chromosome"/>
</dbReference>
<dbReference type="PROSITE" id="PS50943">
    <property type="entry name" value="HTH_CROC1"/>
    <property type="match status" value="1"/>
</dbReference>
<evidence type="ECO:0000313" key="4">
    <source>
        <dbReference type="Proteomes" id="UP000278288"/>
    </source>
</evidence>
<dbReference type="GO" id="GO:0003677">
    <property type="term" value="F:DNA binding"/>
    <property type="evidence" value="ECO:0007669"/>
    <property type="project" value="UniProtKB-KW"/>
</dbReference>
<sequence length="102" mass="12013">MYKWNFEEIKSQIGIIFKLYRLRKGLSQFQLANEVDLSKDYIGRIERGKTNTTIEIIISICNFLEIDIIQVVSKLNQSQLDSIISETILLEEKFKNQNKRKS</sequence>
<evidence type="ECO:0000256" key="1">
    <source>
        <dbReference type="ARBA" id="ARBA00023125"/>
    </source>
</evidence>
<organism evidence="3 4">
    <name type="scientific">Chryseobacterium nakagawai</name>
    <dbReference type="NCBI Taxonomy" id="1241982"/>
    <lineage>
        <taxon>Bacteria</taxon>
        <taxon>Pseudomonadati</taxon>
        <taxon>Bacteroidota</taxon>
        <taxon>Flavobacteriia</taxon>
        <taxon>Flavobacteriales</taxon>
        <taxon>Weeksellaceae</taxon>
        <taxon>Chryseobacterium group</taxon>
        <taxon>Chryseobacterium</taxon>
    </lineage>
</organism>
<dbReference type="SUPFAM" id="SSF47413">
    <property type="entry name" value="lambda repressor-like DNA-binding domains"/>
    <property type="match status" value="1"/>
</dbReference>
<gene>
    <name evidence="3" type="ORF">EG343_25000</name>
</gene>
<accession>A0AAD0YR41</accession>
<name>A0AAD0YR41_CHRNA</name>
<dbReference type="PANTHER" id="PTHR46797">
    <property type="entry name" value="HTH-TYPE TRANSCRIPTIONAL REGULATOR"/>
    <property type="match status" value="1"/>
</dbReference>
<dbReference type="Pfam" id="PF01381">
    <property type="entry name" value="HTH_3"/>
    <property type="match status" value="1"/>
</dbReference>
<dbReference type="RefSeq" id="WP_123860427.1">
    <property type="nucleotide sequence ID" value="NZ_CP033923.1"/>
</dbReference>
<dbReference type="GO" id="GO:0005829">
    <property type="term" value="C:cytosol"/>
    <property type="evidence" value="ECO:0007669"/>
    <property type="project" value="TreeGrafter"/>
</dbReference>
<dbReference type="GO" id="GO:0003700">
    <property type="term" value="F:DNA-binding transcription factor activity"/>
    <property type="evidence" value="ECO:0007669"/>
    <property type="project" value="TreeGrafter"/>
</dbReference>
<reference evidence="3 4" key="1">
    <citation type="submission" date="2018-11" db="EMBL/GenBank/DDBJ databases">
        <title>Proposal to divide the Flavobacteriaceae and reorganize its genera based on Amino Acid Identity values calculated from whole genome sequences.</title>
        <authorList>
            <person name="Nicholson A.C."/>
            <person name="Gulvik C.A."/>
            <person name="Whitney A.M."/>
            <person name="Humrighouse B.W."/>
            <person name="Bell M."/>
            <person name="Holmes B."/>
            <person name="Steigerwalt A.G."/>
            <person name="Villarma A."/>
            <person name="Sheth M."/>
            <person name="Batra D."/>
            <person name="Pryor J."/>
            <person name="Bernardet J.-F."/>
            <person name="Hugo C."/>
            <person name="Kampfer P."/>
            <person name="Newman J."/>
            <person name="McQuiston J.R."/>
        </authorList>
    </citation>
    <scope>NUCLEOTIDE SEQUENCE [LARGE SCALE GENOMIC DNA]</scope>
    <source>
        <strain evidence="3 4">G0041</strain>
    </source>
</reference>
<keyword evidence="1" id="KW-0238">DNA-binding</keyword>
<dbReference type="InterPro" id="IPR001387">
    <property type="entry name" value="Cro/C1-type_HTH"/>
</dbReference>
<dbReference type="InterPro" id="IPR010982">
    <property type="entry name" value="Lambda_DNA-bd_dom_sf"/>
</dbReference>
<dbReference type="AlphaFoldDB" id="A0AAD0YR41"/>
<dbReference type="CDD" id="cd00093">
    <property type="entry name" value="HTH_XRE"/>
    <property type="match status" value="1"/>
</dbReference>
<dbReference type="KEGG" id="cnk:EG343_25000"/>
<keyword evidence="4" id="KW-1185">Reference proteome</keyword>
<dbReference type="SMART" id="SM00530">
    <property type="entry name" value="HTH_XRE"/>
    <property type="match status" value="1"/>
</dbReference>
<dbReference type="EMBL" id="CP033923">
    <property type="protein sequence ID" value="AZA93630.1"/>
    <property type="molecule type" value="Genomic_DNA"/>
</dbReference>
<protein>
    <submittedName>
        <fullName evidence="3">XRE family transcriptional regulator</fullName>
    </submittedName>
</protein>
<dbReference type="Gene3D" id="1.10.260.40">
    <property type="entry name" value="lambda repressor-like DNA-binding domains"/>
    <property type="match status" value="1"/>
</dbReference>
<dbReference type="PANTHER" id="PTHR46797:SF1">
    <property type="entry name" value="METHYLPHOSPHONATE SYNTHASE"/>
    <property type="match status" value="1"/>
</dbReference>
<dbReference type="InterPro" id="IPR050807">
    <property type="entry name" value="TransReg_Diox_bact_type"/>
</dbReference>